<keyword evidence="1" id="KW-1133">Transmembrane helix</keyword>
<reference evidence="2 3" key="1">
    <citation type="submission" date="2020-12" db="EMBL/GenBank/DDBJ databases">
        <title>YIM B01967 draft genome.</title>
        <authorList>
            <person name="Yan X."/>
        </authorList>
    </citation>
    <scope>NUCLEOTIDE SEQUENCE [LARGE SCALE GENOMIC DNA]</scope>
    <source>
        <strain evidence="2 3">YIM B01967</strain>
    </source>
</reference>
<organism evidence="2 3">
    <name type="scientific">Viridibacillus soli</name>
    <dbReference type="NCBI Taxonomy" id="2798301"/>
    <lineage>
        <taxon>Bacteria</taxon>
        <taxon>Bacillati</taxon>
        <taxon>Bacillota</taxon>
        <taxon>Bacilli</taxon>
        <taxon>Bacillales</taxon>
        <taxon>Caryophanaceae</taxon>
        <taxon>Viridibacillus</taxon>
    </lineage>
</organism>
<name>A0ABS1HA17_9BACL</name>
<dbReference type="EMBL" id="JAEOAH010000026">
    <property type="protein sequence ID" value="MBK3496265.1"/>
    <property type="molecule type" value="Genomic_DNA"/>
</dbReference>
<evidence type="ECO:0000256" key="1">
    <source>
        <dbReference type="SAM" id="Phobius"/>
    </source>
</evidence>
<gene>
    <name evidence="2" type="ORF">JFL43_15620</name>
</gene>
<keyword evidence="1" id="KW-0472">Membrane</keyword>
<feature type="transmembrane region" description="Helical" evidence="1">
    <location>
        <begin position="68"/>
        <end position="89"/>
    </location>
</feature>
<sequence>MKMNQLFDQCCRFHGRTVRITCHDGSVHVGEIRRVNRDMVWIQPTGGGLGGYGLGFFGPGRRGFRRGFGTGFGIALGAIAGIALASAFFW</sequence>
<dbReference type="Proteomes" id="UP000618943">
    <property type="component" value="Unassembled WGS sequence"/>
</dbReference>
<evidence type="ECO:0000313" key="3">
    <source>
        <dbReference type="Proteomes" id="UP000618943"/>
    </source>
</evidence>
<protein>
    <submittedName>
        <fullName evidence="2">Uncharacterized protein</fullName>
    </submittedName>
</protein>
<accession>A0ABS1HA17</accession>
<keyword evidence="1" id="KW-0812">Transmembrane</keyword>
<proteinExistence type="predicted"/>
<evidence type="ECO:0000313" key="2">
    <source>
        <dbReference type="EMBL" id="MBK3496265.1"/>
    </source>
</evidence>
<comment type="caution">
    <text evidence="2">The sequence shown here is derived from an EMBL/GenBank/DDBJ whole genome shotgun (WGS) entry which is preliminary data.</text>
</comment>
<keyword evidence="3" id="KW-1185">Reference proteome</keyword>